<evidence type="ECO:0000259" key="2">
    <source>
        <dbReference type="PROSITE" id="PS50887"/>
    </source>
</evidence>
<dbReference type="InterPro" id="IPR050469">
    <property type="entry name" value="Diguanylate_Cyclase"/>
</dbReference>
<dbReference type="FunFam" id="3.30.70.270:FF:000001">
    <property type="entry name" value="Diguanylate cyclase domain protein"/>
    <property type="match status" value="1"/>
</dbReference>
<comment type="caution">
    <text evidence="3">The sequence shown here is derived from an EMBL/GenBank/DDBJ whole genome shotgun (WGS) entry which is preliminary data.</text>
</comment>
<dbReference type="InterPro" id="IPR043128">
    <property type="entry name" value="Rev_trsase/Diguanyl_cyclase"/>
</dbReference>
<dbReference type="Gene3D" id="3.30.70.270">
    <property type="match status" value="1"/>
</dbReference>
<name>A0A8H9LCN6_9DEIO</name>
<dbReference type="Pfam" id="PF00990">
    <property type="entry name" value="GGDEF"/>
    <property type="match status" value="1"/>
</dbReference>
<proteinExistence type="predicted"/>
<dbReference type="Proteomes" id="UP000600547">
    <property type="component" value="Unassembled WGS sequence"/>
</dbReference>
<dbReference type="CDD" id="cd01949">
    <property type="entry name" value="GGDEF"/>
    <property type="match status" value="1"/>
</dbReference>
<dbReference type="GO" id="GO:0052621">
    <property type="term" value="F:diguanylate cyclase activity"/>
    <property type="evidence" value="ECO:0007669"/>
    <property type="project" value="TreeGrafter"/>
</dbReference>
<accession>A0A8H9LCN6</accession>
<dbReference type="PANTHER" id="PTHR45138:SF9">
    <property type="entry name" value="DIGUANYLATE CYCLASE DGCM-RELATED"/>
    <property type="match status" value="1"/>
</dbReference>
<keyword evidence="1" id="KW-0812">Transmembrane</keyword>
<reference evidence="4" key="1">
    <citation type="journal article" date="2019" name="Int. J. Syst. Evol. Microbiol.">
        <title>The Global Catalogue of Microorganisms (GCM) 10K type strain sequencing project: providing services to taxonomists for standard genome sequencing and annotation.</title>
        <authorList>
            <consortium name="The Broad Institute Genomics Platform"/>
            <consortium name="The Broad Institute Genome Sequencing Center for Infectious Disease"/>
            <person name="Wu L."/>
            <person name="Ma J."/>
        </authorList>
    </citation>
    <scope>NUCLEOTIDE SEQUENCE [LARGE SCALE GENOMIC DNA]</scope>
    <source>
        <strain evidence="4">JCM 31047</strain>
    </source>
</reference>
<dbReference type="SUPFAM" id="SSF55073">
    <property type="entry name" value="Nucleotide cyclase"/>
    <property type="match status" value="1"/>
</dbReference>
<dbReference type="NCBIfam" id="TIGR00254">
    <property type="entry name" value="GGDEF"/>
    <property type="match status" value="1"/>
</dbReference>
<dbReference type="PANTHER" id="PTHR45138">
    <property type="entry name" value="REGULATORY COMPONENTS OF SENSORY TRANSDUCTION SYSTEM"/>
    <property type="match status" value="1"/>
</dbReference>
<feature type="transmembrane region" description="Helical" evidence="1">
    <location>
        <begin position="125"/>
        <end position="142"/>
    </location>
</feature>
<feature type="transmembrane region" description="Helical" evidence="1">
    <location>
        <begin position="27"/>
        <end position="47"/>
    </location>
</feature>
<dbReference type="SMART" id="SM00267">
    <property type="entry name" value="GGDEF"/>
    <property type="match status" value="1"/>
</dbReference>
<evidence type="ECO:0000313" key="4">
    <source>
        <dbReference type="Proteomes" id="UP000600547"/>
    </source>
</evidence>
<keyword evidence="4" id="KW-1185">Reference proteome</keyword>
<dbReference type="GO" id="GO:0043709">
    <property type="term" value="P:cell adhesion involved in single-species biofilm formation"/>
    <property type="evidence" value="ECO:0007669"/>
    <property type="project" value="TreeGrafter"/>
</dbReference>
<keyword evidence="1" id="KW-0472">Membrane</keyword>
<feature type="transmembrane region" description="Helical" evidence="1">
    <location>
        <begin position="54"/>
        <end position="72"/>
    </location>
</feature>
<dbReference type="EMBL" id="BMQG01000014">
    <property type="protein sequence ID" value="GGM54205.1"/>
    <property type="molecule type" value="Genomic_DNA"/>
</dbReference>
<sequence>MLLAVVVMAGVLVYVWMDPAQQSRVPPVAAGFGFAVVMCLLTFWPGLDAPLMRRIIVGLSSVWLLVNVLSLITTHRPVTSGLLLHLVMLGLLAFAWLPYGWAVGVVVVGYGALCMGALFSAAPDVTGLLLVGLALVMTWYLSRYGDSVQFEQRRNAQLVHLASTDPLTGLCNRRAGMEKLEALSVVWRAQPRCLSVLMLDLDHFKRINDSVGHGRGDEVLVAVARVLDRHVQRGDVLARWGGEEFLIVLAGVDAAGARETALRMLQEVRALKCLECPPLSASGGLAQLSEAGSVAVLLRLADERLYAAKEAGRDRLVG</sequence>
<evidence type="ECO:0000313" key="3">
    <source>
        <dbReference type="EMBL" id="GGM54205.1"/>
    </source>
</evidence>
<feature type="domain" description="GGDEF" evidence="2">
    <location>
        <begin position="192"/>
        <end position="318"/>
    </location>
</feature>
<evidence type="ECO:0000256" key="1">
    <source>
        <dbReference type="SAM" id="Phobius"/>
    </source>
</evidence>
<keyword evidence="1" id="KW-1133">Transmembrane helix</keyword>
<dbReference type="PROSITE" id="PS50887">
    <property type="entry name" value="GGDEF"/>
    <property type="match status" value="1"/>
</dbReference>
<gene>
    <name evidence="3" type="ORF">GCM10008956_32630</name>
</gene>
<dbReference type="AlphaFoldDB" id="A0A8H9LCN6"/>
<organism evidence="3 4">
    <name type="scientific">Deinococcus arenae</name>
    <dbReference type="NCBI Taxonomy" id="1452751"/>
    <lineage>
        <taxon>Bacteria</taxon>
        <taxon>Thermotogati</taxon>
        <taxon>Deinococcota</taxon>
        <taxon>Deinococci</taxon>
        <taxon>Deinococcales</taxon>
        <taxon>Deinococcaceae</taxon>
        <taxon>Deinococcus</taxon>
    </lineage>
</organism>
<dbReference type="InterPro" id="IPR029787">
    <property type="entry name" value="Nucleotide_cyclase"/>
</dbReference>
<dbReference type="InterPro" id="IPR000160">
    <property type="entry name" value="GGDEF_dom"/>
</dbReference>
<feature type="transmembrane region" description="Helical" evidence="1">
    <location>
        <begin position="101"/>
        <end position="119"/>
    </location>
</feature>
<protein>
    <recommendedName>
        <fullName evidence="2">GGDEF domain-containing protein</fullName>
    </recommendedName>
</protein>
<dbReference type="GO" id="GO:1902201">
    <property type="term" value="P:negative regulation of bacterial-type flagellum-dependent cell motility"/>
    <property type="evidence" value="ECO:0007669"/>
    <property type="project" value="TreeGrafter"/>
</dbReference>
<dbReference type="GO" id="GO:0005886">
    <property type="term" value="C:plasma membrane"/>
    <property type="evidence" value="ECO:0007669"/>
    <property type="project" value="TreeGrafter"/>
</dbReference>